<dbReference type="NCBIfam" id="TIGR01444">
    <property type="entry name" value="fkbM_fam"/>
    <property type="match status" value="1"/>
</dbReference>
<dbReference type="InterPro" id="IPR052514">
    <property type="entry name" value="SAM-dependent_MTase"/>
</dbReference>
<dbReference type="GO" id="GO:0008168">
    <property type="term" value="F:methyltransferase activity"/>
    <property type="evidence" value="ECO:0007669"/>
    <property type="project" value="UniProtKB-KW"/>
</dbReference>
<comment type="caution">
    <text evidence="3">The sequence shown here is derived from an EMBL/GenBank/DDBJ whole genome shotgun (WGS) entry which is preliminary data.</text>
</comment>
<proteinExistence type="predicted"/>
<feature type="coiled-coil region" evidence="1">
    <location>
        <begin position="349"/>
        <end position="394"/>
    </location>
</feature>
<dbReference type="Gene3D" id="3.40.50.150">
    <property type="entry name" value="Vaccinia Virus protein VP39"/>
    <property type="match status" value="1"/>
</dbReference>
<dbReference type="InterPro" id="IPR029044">
    <property type="entry name" value="Nucleotide-diphossugar_trans"/>
</dbReference>
<feature type="domain" description="Methyltransferase FkbM" evidence="2">
    <location>
        <begin position="57"/>
        <end position="206"/>
    </location>
</feature>
<keyword evidence="3" id="KW-0808">Transferase</keyword>
<protein>
    <submittedName>
        <fullName evidence="3">FkbM family methyltransferase</fullName>
    </submittedName>
</protein>
<reference evidence="3" key="1">
    <citation type="journal article" date="2013" name="Genome Biol.">
        <title>Comparative genomics of the core and accessory genomes of 48 Sinorhizobium strains comprising five genospecies.</title>
        <authorList>
            <person name="Sugawara M."/>
            <person name="Epstein B."/>
            <person name="Badgley B.D."/>
            <person name="Unno T."/>
            <person name="Xu L."/>
            <person name="Reese J."/>
            <person name="Gyaneshwar P."/>
            <person name="Denny R."/>
            <person name="Mudge J."/>
            <person name="Bharti A.K."/>
            <person name="Farmer A.D."/>
            <person name="May G.D."/>
            <person name="Woodward J.E."/>
            <person name="Medigue C."/>
            <person name="Vallenet D."/>
            <person name="Lajus A."/>
            <person name="Rouy Z."/>
            <person name="Martinez-Vaz B."/>
            <person name="Tiffin P."/>
            <person name="Young N.D."/>
            <person name="Sadowsky M.J."/>
        </authorList>
    </citation>
    <scope>NUCLEOTIDE SEQUENCE</scope>
    <source>
        <strain evidence="3">M30</strain>
    </source>
</reference>
<dbReference type="RefSeq" id="WP_127520994.1">
    <property type="nucleotide sequence ID" value="NZ_RPIU01000006.1"/>
</dbReference>
<dbReference type="GO" id="GO:0032259">
    <property type="term" value="P:methylation"/>
    <property type="evidence" value="ECO:0007669"/>
    <property type="project" value="UniProtKB-KW"/>
</dbReference>
<evidence type="ECO:0000313" key="3">
    <source>
        <dbReference type="EMBL" id="MQW05334.1"/>
    </source>
</evidence>
<dbReference type="InterPro" id="IPR006342">
    <property type="entry name" value="FkbM_mtfrase"/>
</dbReference>
<dbReference type="PANTHER" id="PTHR34203:SF13">
    <property type="entry name" value="EXPRESSED PROTEIN"/>
    <property type="match status" value="1"/>
</dbReference>
<organism evidence="3">
    <name type="scientific">Rhizobium meliloti</name>
    <name type="common">Ensifer meliloti</name>
    <name type="synonym">Sinorhizobium meliloti</name>
    <dbReference type="NCBI Taxonomy" id="382"/>
    <lineage>
        <taxon>Bacteria</taxon>
        <taxon>Pseudomonadati</taxon>
        <taxon>Pseudomonadota</taxon>
        <taxon>Alphaproteobacteria</taxon>
        <taxon>Hyphomicrobiales</taxon>
        <taxon>Rhizobiaceae</taxon>
        <taxon>Sinorhizobium/Ensifer group</taxon>
        <taxon>Sinorhizobium</taxon>
    </lineage>
</organism>
<evidence type="ECO:0000259" key="2">
    <source>
        <dbReference type="Pfam" id="PF05050"/>
    </source>
</evidence>
<dbReference type="Pfam" id="PF05050">
    <property type="entry name" value="Methyltransf_21"/>
    <property type="match status" value="1"/>
</dbReference>
<dbReference type="EMBL" id="WISP01000125">
    <property type="protein sequence ID" value="MQW05334.1"/>
    <property type="molecule type" value="Genomic_DNA"/>
</dbReference>
<evidence type="ECO:0000256" key="1">
    <source>
        <dbReference type="SAM" id="Coils"/>
    </source>
</evidence>
<gene>
    <name evidence="3" type="ORF">GHK45_16655</name>
</gene>
<keyword evidence="1" id="KW-0175">Coiled coil</keyword>
<dbReference type="InterPro" id="IPR029063">
    <property type="entry name" value="SAM-dependent_MTases_sf"/>
</dbReference>
<keyword evidence="3" id="KW-0489">Methyltransferase</keyword>
<dbReference type="PANTHER" id="PTHR34203">
    <property type="entry name" value="METHYLTRANSFERASE, FKBM FAMILY PROTEIN"/>
    <property type="match status" value="1"/>
</dbReference>
<dbReference type="SUPFAM" id="SSF53756">
    <property type="entry name" value="UDP-Glycosyltransferase/glycogen phosphorylase"/>
    <property type="match status" value="1"/>
</dbReference>
<sequence>MKGDVSFTSYGIDVSFVLPGQHEDHIQKVIASTHNFYESDLLSDVFPRIRPGALVVDVGANIGNHTVFFGKVCRARVIAFEPLPQAREILLANVRLNEIEDRVEVRQEALGAVTASGNFSPISARNIGQTMIRREDHAGGPVHVVRLDDVIGDQNVDLIKIDTEGMELEVIRGAEEAIRRNRPLIYAEAARLESLAQLEQLLSAFEYVVIDRFASTPTFLFAHIADERQRHLSLIHRTSNVNRELRVLVDNVAKLKKANEQSSANLAQIVATGATAEAGITSLQASITESAEDVKAGIASLNERILESGADVKAGFHILDAAAAKLQASSEKCETEIVALKGQVQILGKHDVSREMQDLKLQIEDVLTDYRENILRLQNENSVLRHQKEAFEKKITLMYRTNTWKLRSKFLGLLSTFTTIKRPFSEKQFFDKVKRDVPPKRDLVARGPKIASPVYPVAAADSAATYSNNTFAGIAAIPGRRDALRQTIASLLPQVDSIGVYLNDWDDIPEFLLHPKITVARSQEHGELGDAGKFFWIEQFDGFYFSCDDDIVYPAYYVERLVDKLKDYGYAAAVGWHGSLIKGNFANYYTSTSRRVFGFQHHRPWDTPVHILGTGCAAFHTSTMKVRLSDFPEPNMADVFFAILGQQQRVPFIVVQHDKGELIEIEGTQESSIQSHSRARLPSNKNTGARQSALIGTITGWRTFEWRPLRIGLVGRFENYTKGGIFKSCNLIAKSLRARGHHVTVLDTQSELKEVDPSLDLVWFYPGDPNRPDFATVEEKMAVYRNAGIPVLVNLSYLYEGNRSKWIAQKLREYNGRSDLPPVMAAVFAESVIDDPELVAVKDLIVFVPKTIEPTKAAFIPDFHDREGICFGDSTKLANSAIIGGDVRPWIDAVSRRLPQVNLYAFKQYSGASAHKHLQTVPHMTDDFGNFLAARRLFINLNVHLTFEMVGCEAQSYGTPLLYRHMPHSLSEYVGPTGVRVRSPLELGELAAWLYNDESAWREYSKASIHNAAAITFDNVHSALEASLRLALVRARNLKRKP</sequence>
<dbReference type="SUPFAM" id="SSF53448">
    <property type="entry name" value="Nucleotide-diphospho-sugar transferases"/>
    <property type="match status" value="1"/>
</dbReference>
<dbReference type="AlphaFoldDB" id="A0A6A7ZRI9"/>
<name>A0A6A7ZRI9_RHIML</name>
<dbReference type="SUPFAM" id="SSF53335">
    <property type="entry name" value="S-adenosyl-L-methionine-dependent methyltransferases"/>
    <property type="match status" value="1"/>
</dbReference>
<accession>A0A6A7ZRI9</accession>